<dbReference type="InParanoid" id="F0XSZ5"/>
<dbReference type="STRING" id="655863.F0XSZ5"/>
<dbReference type="OrthoDB" id="5386595at2759"/>
<dbReference type="Proteomes" id="UP000007796">
    <property type="component" value="Unassembled WGS sequence"/>
</dbReference>
<accession>F0XSZ5</accession>
<dbReference type="AlphaFoldDB" id="F0XSZ5"/>
<evidence type="ECO:0000313" key="3">
    <source>
        <dbReference type="Proteomes" id="UP000007796"/>
    </source>
</evidence>
<keyword evidence="3" id="KW-1185">Reference proteome</keyword>
<sequence length="349" mass="40216">MSNNPKTMDISPNSKSSKMAILAITKAKHETARRISNEVRKTYEALSRNVEPDVEPDQEQVEPNPQASLQLASLGVELALKEKEAIRLERDVVIQEQDASLLKHKLANKRLRDITSATYLPETTCGNSRRRRYVLTILESRAESLHRAGNALLMSHRIKGWFDSYQLVVVPFDSNESPITRWRTDVLSSDINNMYIGSENFTSTDLNGKELQFLNEKRPVSRFLYFHFIMTLVRIKDTQRRGWEDIWARYYEQRPFPTPGNYMRKSMLLALATHFETADMNVVDSWIKDHGFDTPLKLTDEEATEAARRVHLAVEDAIACAEKSESQREERSEESGEERSEESSEEDFL</sequence>
<proteinExistence type="predicted"/>
<feature type="region of interest" description="Disordered" evidence="1">
    <location>
        <begin position="321"/>
        <end position="349"/>
    </location>
</feature>
<reference evidence="2 3" key="1">
    <citation type="journal article" date="2011" name="Proc. Natl. Acad. Sci. U.S.A.">
        <title>Genome and transcriptome analyses of the mountain pine beetle-fungal symbiont Grosmannia clavigera, a lodgepole pine pathogen.</title>
        <authorList>
            <person name="DiGuistini S."/>
            <person name="Wang Y."/>
            <person name="Liao N.Y."/>
            <person name="Taylor G."/>
            <person name="Tanguay P."/>
            <person name="Feau N."/>
            <person name="Henrissat B."/>
            <person name="Chan S.K."/>
            <person name="Hesse-Orce U."/>
            <person name="Alamouti S.M."/>
            <person name="Tsui C.K.M."/>
            <person name="Docking R.T."/>
            <person name="Levasseur A."/>
            <person name="Haridas S."/>
            <person name="Robertson G."/>
            <person name="Birol I."/>
            <person name="Holt R.A."/>
            <person name="Marra M.A."/>
            <person name="Hamelin R.C."/>
            <person name="Hirst M."/>
            <person name="Jones S.J.M."/>
            <person name="Bohlmann J."/>
            <person name="Breuil C."/>
        </authorList>
    </citation>
    <scope>NUCLEOTIDE SEQUENCE [LARGE SCALE GENOMIC DNA]</scope>
    <source>
        <strain evidence="3">kw1407 / UAMH 11150</strain>
    </source>
</reference>
<protein>
    <submittedName>
        <fullName evidence="2">Uncharacterized protein</fullName>
    </submittedName>
</protein>
<evidence type="ECO:0000256" key="1">
    <source>
        <dbReference type="SAM" id="MobiDB-lite"/>
    </source>
</evidence>
<evidence type="ECO:0000313" key="2">
    <source>
        <dbReference type="EMBL" id="EFW99119.1"/>
    </source>
</evidence>
<organism evidence="3">
    <name type="scientific">Grosmannia clavigera (strain kw1407 / UAMH 11150)</name>
    <name type="common">Blue stain fungus</name>
    <name type="synonym">Graphiocladiella clavigera</name>
    <dbReference type="NCBI Taxonomy" id="655863"/>
    <lineage>
        <taxon>Eukaryota</taxon>
        <taxon>Fungi</taxon>
        <taxon>Dikarya</taxon>
        <taxon>Ascomycota</taxon>
        <taxon>Pezizomycotina</taxon>
        <taxon>Sordariomycetes</taxon>
        <taxon>Sordariomycetidae</taxon>
        <taxon>Ophiostomatales</taxon>
        <taxon>Ophiostomataceae</taxon>
        <taxon>Leptographium</taxon>
    </lineage>
</organism>
<dbReference type="GeneID" id="25978874"/>
<dbReference type="eggNOG" id="ENOG502SR67">
    <property type="taxonomic scope" value="Eukaryota"/>
</dbReference>
<dbReference type="EMBL" id="GL629997">
    <property type="protein sequence ID" value="EFW99119.1"/>
    <property type="molecule type" value="Genomic_DNA"/>
</dbReference>
<name>F0XSZ5_GROCL</name>
<dbReference type="RefSeq" id="XP_014168602.1">
    <property type="nucleotide sequence ID" value="XM_014313127.1"/>
</dbReference>
<feature type="compositionally biased region" description="Basic and acidic residues" evidence="1">
    <location>
        <begin position="322"/>
        <end position="342"/>
    </location>
</feature>
<gene>
    <name evidence="2" type="ORF">CMQ_5540</name>
</gene>
<dbReference type="HOGENOM" id="CLU_036932_0_0_1"/>